<feature type="signal peptide" evidence="1">
    <location>
        <begin position="1"/>
        <end position="23"/>
    </location>
</feature>
<feature type="chain" id="PRO_5002577160" evidence="1">
    <location>
        <begin position="24"/>
        <end position="171"/>
    </location>
</feature>
<evidence type="ECO:0000313" key="3">
    <source>
        <dbReference type="Proteomes" id="UP000035481"/>
    </source>
</evidence>
<dbReference type="AlphaFoldDB" id="A0A0G9H716"/>
<proteinExistence type="predicted"/>
<reference evidence="2 3" key="1">
    <citation type="journal article" date="2015" name="Antonie Van Leeuwenhoek">
        <title>A phylogenomic and molecular marker based taxonomic framework for the order Xanthomonadales: proposal to transfer the families Algiphilaceae and Solimonadaceae to the order Nevskiales ord. nov. and to create a new family within the order Xanthomonadales, the family Rhodanobacteraceae fam. nov., containing the genus Rhodanobacter and its closest relatives.</title>
        <authorList>
            <person name="Naushad S."/>
            <person name="Adeolu M."/>
            <person name="Wong S."/>
            <person name="Sohail M."/>
            <person name="Schellhorn H.E."/>
            <person name="Gupta R.S."/>
        </authorList>
    </citation>
    <scope>NUCLEOTIDE SEQUENCE [LARGE SCALE GENOMIC DNA]</scope>
    <source>
        <strain evidence="2 3">DSM 16301</strain>
    </source>
</reference>
<name>A0A0G9H716_9GAMM</name>
<dbReference type="PATRIC" id="fig|1440762.4.peg.3562"/>
<gene>
    <name evidence="2" type="ORF">Y882_03180</name>
</gene>
<comment type="caution">
    <text evidence="2">The sequence shown here is derived from an EMBL/GenBank/DDBJ whole genome shotgun (WGS) entry which is preliminary data.</text>
</comment>
<accession>A0A0G9H716</accession>
<evidence type="ECO:0000256" key="1">
    <source>
        <dbReference type="SAM" id="SignalP"/>
    </source>
</evidence>
<dbReference type="OrthoDB" id="5952859at2"/>
<dbReference type="Proteomes" id="UP000035481">
    <property type="component" value="Unassembled WGS sequence"/>
</dbReference>
<dbReference type="RefSeq" id="WP_046970423.1">
    <property type="nucleotide sequence ID" value="NZ_JPLA01000007.1"/>
</dbReference>
<evidence type="ECO:0000313" key="2">
    <source>
        <dbReference type="EMBL" id="KLD65378.1"/>
    </source>
</evidence>
<keyword evidence="1" id="KW-0732">Signal</keyword>
<protein>
    <submittedName>
        <fullName evidence="2">Lipid A 3-O-deacylase</fullName>
    </submittedName>
</protein>
<organism evidence="2 3">
    <name type="scientific">Dyella japonica DSM 16301</name>
    <dbReference type="NCBI Taxonomy" id="1440762"/>
    <lineage>
        <taxon>Bacteria</taxon>
        <taxon>Pseudomonadati</taxon>
        <taxon>Pseudomonadota</taxon>
        <taxon>Gammaproteobacteria</taxon>
        <taxon>Lysobacterales</taxon>
        <taxon>Rhodanobacteraceae</taxon>
        <taxon>Dyella</taxon>
    </lineage>
</organism>
<dbReference type="EMBL" id="JPLA01000007">
    <property type="protein sequence ID" value="KLD65378.1"/>
    <property type="molecule type" value="Genomic_DNA"/>
</dbReference>
<sequence>MQHPLLRSAVALALMGISATTLADPRIEISGGRSYSDSYWTNTAWIESIWGEHAFGSSKFSWAPAASLGFINGRNVSKYGNAVSDDVWLLGGGVRMRYGTGGDWYHHLFWTSEIAAQGGRTLALSSGGEFVNSVGWQGDHWTFQIRHVSNAGIKGSNRGETMALVGVAFNP</sequence>